<dbReference type="AlphaFoldDB" id="A0A2J6SG52"/>
<protein>
    <submittedName>
        <fullName evidence="2">Uncharacterized protein</fullName>
    </submittedName>
</protein>
<dbReference type="Proteomes" id="UP000235371">
    <property type="component" value="Unassembled WGS sequence"/>
</dbReference>
<accession>A0A2J6SG52</accession>
<feature type="compositionally biased region" description="Basic and acidic residues" evidence="1">
    <location>
        <begin position="75"/>
        <end position="93"/>
    </location>
</feature>
<evidence type="ECO:0000313" key="3">
    <source>
        <dbReference type="Proteomes" id="UP000235371"/>
    </source>
</evidence>
<dbReference type="GeneID" id="36592319"/>
<organism evidence="2 3">
    <name type="scientific">Hyaloscypha bicolor E</name>
    <dbReference type="NCBI Taxonomy" id="1095630"/>
    <lineage>
        <taxon>Eukaryota</taxon>
        <taxon>Fungi</taxon>
        <taxon>Dikarya</taxon>
        <taxon>Ascomycota</taxon>
        <taxon>Pezizomycotina</taxon>
        <taxon>Leotiomycetes</taxon>
        <taxon>Helotiales</taxon>
        <taxon>Hyaloscyphaceae</taxon>
        <taxon>Hyaloscypha</taxon>
        <taxon>Hyaloscypha bicolor</taxon>
    </lineage>
</organism>
<dbReference type="EMBL" id="KZ613919">
    <property type="protein sequence ID" value="PMD49736.1"/>
    <property type="molecule type" value="Genomic_DNA"/>
</dbReference>
<gene>
    <name evidence="2" type="ORF">K444DRAFT_638354</name>
</gene>
<name>A0A2J6SG52_9HELO</name>
<evidence type="ECO:0000256" key="1">
    <source>
        <dbReference type="SAM" id="MobiDB-lite"/>
    </source>
</evidence>
<keyword evidence="3" id="KW-1185">Reference proteome</keyword>
<reference evidence="2 3" key="1">
    <citation type="submission" date="2016-04" db="EMBL/GenBank/DDBJ databases">
        <title>A degradative enzymes factory behind the ericoid mycorrhizal symbiosis.</title>
        <authorList>
            <consortium name="DOE Joint Genome Institute"/>
            <person name="Martino E."/>
            <person name="Morin E."/>
            <person name="Grelet G."/>
            <person name="Kuo A."/>
            <person name="Kohler A."/>
            <person name="Daghino S."/>
            <person name="Barry K."/>
            <person name="Choi C."/>
            <person name="Cichocki N."/>
            <person name="Clum A."/>
            <person name="Copeland A."/>
            <person name="Hainaut M."/>
            <person name="Haridas S."/>
            <person name="Labutti K."/>
            <person name="Lindquist E."/>
            <person name="Lipzen A."/>
            <person name="Khouja H.-R."/>
            <person name="Murat C."/>
            <person name="Ohm R."/>
            <person name="Olson A."/>
            <person name="Spatafora J."/>
            <person name="Veneault-Fourrey C."/>
            <person name="Henrissat B."/>
            <person name="Grigoriev I."/>
            <person name="Martin F."/>
            <person name="Perotto S."/>
        </authorList>
    </citation>
    <scope>NUCLEOTIDE SEQUENCE [LARGE SCALE GENOMIC DNA]</scope>
    <source>
        <strain evidence="2 3">E</strain>
    </source>
</reference>
<feature type="region of interest" description="Disordered" evidence="1">
    <location>
        <begin position="75"/>
        <end position="98"/>
    </location>
</feature>
<evidence type="ECO:0000313" key="2">
    <source>
        <dbReference type="EMBL" id="PMD49736.1"/>
    </source>
</evidence>
<proteinExistence type="predicted"/>
<dbReference type="InParanoid" id="A0A2J6SG52"/>
<dbReference type="OrthoDB" id="3200163at2759"/>
<sequence length="160" mass="17970">MAQAAVAALRLASSIPASLDAASEQVLMALSYRSATIQDLKDLVDKFAHDGKGLVEELQGRGEGNHFRQIRREARERQDEYSLGPEQHHHDYQLHSSSGDAKRIAKHEEQPLLVLPRINLKTRIMLVVSGARHLNTTMQQDRATRCIVICNGCHFQNLPR</sequence>
<dbReference type="RefSeq" id="XP_024726640.1">
    <property type="nucleotide sequence ID" value="XM_024884242.1"/>
</dbReference>